<feature type="domain" description="Heterokaryon incompatibility" evidence="1">
    <location>
        <begin position="339"/>
        <end position="394"/>
    </location>
</feature>
<reference evidence="2" key="1">
    <citation type="journal article" date="2018" name="Genome Biol. Evol.">
        <title>Genomics and development of Lentinus tigrinus, a white-rot wood-decaying mushroom with dimorphic fruiting bodies.</title>
        <authorList>
            <person name="Wu B."/>
            <person name="Xu Z."/>
            <person name="Knudson A."/>
            <person name="Carlson A."/>
            <person name="Chen N."/>
            <person name="Kovaka S."/>
            <person name="LaButti K."/>
            <person name="Lipzen A."/>
            <person name="Pennachio C."/>
            <person name="Riley R."/>
            <person name="Schakwitz W."/>
            <person name="Umezawa K."/>
            <person name="Ohm R.A."/>
            <person name="Grigoriev I.V."/>
            <person name="Nagy L.G."/>
            <person name="Gibbons J."/>
            <person name="Hibbett D."/>
        </authorList>
    </citation>
    <scope>NUCLEOTIDE SEQUENCE [LARGE SCALE GENOMIC DNA]</scope>
    <source>
        <strain evidence="2">ALCF2SS1-6</strain>
    </source>
</reference>
<accession>A0A5C2SIF2</accession>
<dbReference type="InterPro" id="IPR010730">
    <property type="entry name" value="HET"/>
</dbReference>
<proteinExistence type="predicted"/>
<dbReference type="OrthoDB" id="3226657at2759"/>
<dbReference type="STRING" id="1328759.A0A5C2SIF2"/>
<dbReference type="Proteomes" id="UP000313359">
    <property type="component" value="Unassembled WGS sequence"/>
</dbReference>
<name>A0A5C2SIF2_9APHY</name>
<evidence type="ECO:0000313" key="2">
    <source>
        <dbReference type="EMBL" id="RPD63370.1"/>
    </source>
</evidence>
<dbReference type="AlphaFoldDB" id="A0A5C2SIF2"/>
<gene>
    <name evidence="2" type="ORF">L227DRAFT_543265</name>
</gene>
<protein>
    <recommendedName>
        <fullName evidence="1">Heterokaryon incompatibility domain-containing protein</fullName>
    </recommendedName>
</protein>
<dbReference type="EMBL" id="ML122256">
    <property type="protein sequence ID" value="RPD63370.1"/>
    <property type="molecule type" value="Genomic_DNA"/>
</dbReference>
<dbReference type="PANTHER" id="PTHR33112:SF14">
    <property type="entry name" value="HETEROKARYON INCOMPATIBILITY DOMAIN-CONTAINING PROTEIN"/>
    <property type="match status" value="1"/>
</dbReference>
<dbReference type="Pfam" id="PF06985">
    <property type="entry name" value="HET"/>
    <property type="match status" value="1"/>
</dbReference>
<keyword evidence="3" id="KW-1185">Reference proteome</keyword>
<sequence length="882" mass="96504">MRTASRPVDMIFSIMGLFGVVLDPSTFREDDLHGATLALIQAILAPRGRPSWLGAAFHLQFNEHIATFPTFPIASPAGPPRVRTMGREVEVSEVFGRPARLNGVMIPFPTCVIDDAGCLILTAGAIRLHAAFDVSAPGQLKFINAVDGSRWSMIPGEAGTESQAERDIYAVRIGLYGHEYDKVSVNTDPSLTIRIMLLEEHQPGLFHPRSYASLYVAELDFVLAWPDRTFCVGLSQTAKRTSAGNVICSERIICDVPVDSLEVSDPLNVLEAAPTCRFRLIDCEALVERNTLRIIELPDIPTTPFTTISYPWRGVFVDSTYSGHRFSVAGALGADPIAISVLKHACTASLIHASHYLWVDTLCIIQTSEEDKIWQIRHMYSVYKSCALCLVVPGGLQRLVPLDEVTPWIHRSWTLQEAIAPPLVVVLFAWKLGWAVGDNMVTNQAGSIREVVPGQSAIAPLSLILNASTEGFLEIGPASSQEARSGILLTCCIFGQAPSGQTPGVRNAAGASDLRRGLLAPNAIALAMAMDSNLRDRGPDIRSHAVWQSALMRTSSRPVDMILSIMGVFGVSLDPAAFHKDDRRGAAIALAQAILKRGGSASWLGAACGVPPEKTLSTFPSFPHNTINGVAFIHVNGEALKVTDLVGTVVYPMDYAGLGSLPKGSMDDTGYLTFSARATPLRYLEATDFEDLCNASTGGRIVMALDGSRWALGTATDTDTPSLNYSQRSTQVFGALLGWTNEYYPGISPLTFDNIRVVVLEEHRSDHFHVRTFFYLRRNEVRSILAWPERTFTVGGPDTPNSIAETGSLQRVLPEPAISSPLHRRSSELLRLEEAASQRAHRALPQRVLERFCEDDLQRHHSEFYVWTGMNVPPEHHNWTLV</sequence>
<evidence type="ECO:0000259" key="1">
    <source>
        <dbReference type="Pfam" id="PF06985"/>
    </source>
</evidence>
<dbReference type="PANTHER" id="PTHR33112">
    <property type="entry name" value="DOMAIN PROTEIN, PUTATIVE-RELATED"/>
    <property type="match status" value="1"/>
</dbReference>
<organism evidence="2 3">
    <name type="scientific">Lentinus tigrinus ALCF2SS1-6</name>
    <dbReference type="NCBI Taxonomy" id="1328759"/>
    <lineage>
        <taxon>Eukaryota</taxon>
        <taxon>Fungi</taxon>
        <taxon>Dikarya</taxon>
        <taxon>Basidiomycota</taxon>
        <taxon>Agaricomycotina</taxon>
        <taxon>Agaricomycetes</taxon>
        <taxon>Polyporales</taxon>
        <taxon>Polyporaceae</taxon>
        <taxon>Lentinus</taxon>
    </lineage>
</organism>
<evidence type="ECO:0000313" key="3">
    <source>
        <dbReference type="Proteomes" id="UP000313359"/>
    </source>
</evidence>